<feature type="domain" description="CBS" evidence="5">
    <location>
        <begin position="72"/>
        <end position="127"/>
    </location>
</feature>
<evidence type="ECO:0000313" key="6">
    <source>
        <dbReference type="EMBL" id="OFV68862.1"/>
    </source>
</evidence>
<dbReference type="SMART" id="SM00116">
    <property type="entry name" value="CBS"/>
    <property type="match status" value="2"/>
</dbReference>
<sequence length="138" mass="15089">MKVKDIMSSPVITCSEDETVEKAARLIKEHQIGAVVVTRDDEPVGIITGRDMAIKVMAKDLDASKVQVRDAMSSDIVTIDADADLDEATRIFGTKQLRRILVTEDGKLVGILTARELFTRKPKTAKLFAACIPFKAAT</sequence>
<dbReference type="Gene3D" id="3.10.580.10">
    <property type="entry name" value="CBS-domain"/>
    <property type="match status" value="1"/>
</dbReference>
<protein>
    <submittedName>
        <fullName evidence="6">Cystathionine beta-synthase, core domain protein</fullName>
    </submittedName>
</protein>
<dbReference type="PROSITE" id="PS51371">
    <property type="entry name" value="CBS"/>
    <property type="match status" value="2"/>
</dbReference>
<feature type="domain" description="CBS" evidence="5">
    <location>
        <begin position="7"/>
        <end position="63"/>
    </location>
</feature>
<keyword evidence="3" id="KW-0486">Methionine biosynthesis</keyword>
<keyword evidence="7" id="KW-1185">Reference proteome</keyword>
<dbReference type="EMBL" id="LYOS01000001">
    <property type="protein sequence ID" value="OFV68862.1"/>
    <property type="molecule type" value="Genomic_DNA"/>
</dbReference>
<dbReference type="Pfam" id="PF00571">
    <property type="entry name" value="CBS"/>
    <property type="match status" value="2"/>
</dbReference>
<organism evidence="6 7">
    <name type="scientific">Candidatus Syntropharchaeum caldarium</name>
    <dbReference type="NCBI Taxonomy" id="1838285"/>
    <lineage>
        <taxon>Archaea</taxon>
        <taxon>Methanobacteriati</taxon>
        <taxon>Methanobacteriota</taxon>
        <taxon>Stenosarchaea group</taxon>
        <taxon>Methanomicrobia</taxon>
        <taxon>Methanosarcinales</taxon>
        <taxon>ANME-2 cluster</taxon>
        <taxon>Candidatus Syntropharchaeum</taxon>
    </lineage>
</organism>
<dbReference type="PANTHER" id="PTHR43080">
    <property type="entry name" value="CBS DOMAIN-CONTAINING PROTEIN CBSX3, MITOCHONDRIAL"/>
    <property type="match status" value="1"/>
</dbReference>
<name>A0A1F2PDA7_9EURY</name>
<dbReference type="AlphaFoldDB" id="A0A1F2PDA7"/>
<accession>A0A1F2PDA7</accession>
<gene>
    <name evidence="6" type="ORF">SCAL_000538</name>
</gene>
<dbReference type="InterPro" id="IPR000644">
    <property type="entry name" value="CBS_dom"/>
</dbReference>
<dbReference type="PANTHER" id="PTHR43080:SF2">
    <property type="entry name" value="CBS DOMAIN-CONTAINING PROTEIN"/>
    <property type="match status" value="1"/>
</dbReference>
<evidence type="ECO:0000259" key="5">
    <source>
        <dbReference type="PROSITE" id="PS51371"/>
    </source>
</evidence>
<keyword evidence="2 4" id="KW-0129">CBS domain</keyword>
<dbReference type="InterPro" id="IPR046342">
    <property type="entry name" value="CBS_dom_sf"/>
</dbReference>
<evidence type="ECO:0000313" key="7">
    <source>
        <dbReference type="Proteomes" id="UP000186940"/>
    </source>
</evidence>
<evidence type="ECO:0000256" key="3">
    <source>
        <dbReference type="ARBA" id="ARBA00023167"/>
    </source>
</evidence>
<evidence type="ECO:0000256" key="1">
    <source>
        <dbReference type="ARBA" id="ARBA00022605"/>
    </source>
</evidence>
<evidence type="ECO:0000256" key="4">
    <source>
        <dbReference type="PROSITE-ProRule" id="PRU00703"/>
    </source>
</evidence>
<dbReference type="GO" id="GO:0009086">
    <property type="term" value="P:methionine biosynthetic process"/>
    <property type="evidence" value="ECO:0007669"/>
    <property type="project" value="UniProtKB-KW"/>
</dbReference>
<dbReference type="Proteomes" id="UP000186940">
    <property type="component" value="Unassembled WGS sequence"/>
</dbReference>
<dbReference type="SUPFAM" id="SSF54631">
    <property type="entry name" value="CBS-domain pair"/>
    <property type="match status" value="1"/>
</dbReference>
<dbReference type="InterPro" id="IPR051257">
    <property type="entry name" value="Diverse_CBS-Domain"/>
</dbReference>
<comment type="caution">
    <text evidence="6">The sequence shown here is derived from an EMBL/GenBank/DDBJ whole genome shotgun (WGS) entry which is preliminary data.</text>
</comment>
<evidence type="ECO:0000256" key="2">
    <source>
        <dbReference type="ARBA" id="ARBA00023122"/>
    </source>
</evidence>
<reference evidence="6" key="1">
    <citation type="submission" date="2016-05" db="EMBL/GenBank/DDBJ databases">
        <title>Microbial consortia oxidize butane by reversing methanogenesis.</title>
        <authorList>
            <person name="Laso-Perez R."/>
            <person name="Richter M."/>
            <person name="Wegener G."/>
            <person name="Musat F."/>
        </authorList>
    </citation>
    <scope>NUCLEOTIDE SEQUENCE [LARGE SCALE GENOMIC DNA]</scope>
    <source>
        <strain evidence="6">BOX2</strain>
    </source>
</reference>
<proteinExistence type="predicted"/>
<keyword evidence="1" id="KW-0028">Amino-acid biosynthesis</keyword>
<dbReference type="STRING" id="1838285.SCAL_000538"/>